<keyword evidence="1" id="KW-1133">Transmembrane helix</keyword>
<keyword evidence="1" id="KW-0812">Transmembrane</keyword>
<feature type="transmembrane region" description="Helical" evidence="1">
    <location>
        <begin position="340"/>
        <end position="360"/>
    </location>
</feature>
<feature type="transmembrane region" description="Helical" evidence="1">
    <location>
        <begin position="144"/>
        <end position="163"/>
    </location>
</feature>
<comment type="caution">
    <text evidence="2">The sequence shown here is derived from an EMBL/GenBank/DDBJ whole genome shotgun (WGS) entry which is preliminary data.</text>
</comment>
<reference evidence="2 3" key="1">
    <citation type="submission" date="2020-09" db="EMBL/GenBank/DDBJ databases">
        <title>Paenibacillus sp. strain PR3 16S rRNA gene Genome sequencing and assembly.</title>
        <authorList>
            <person name="Kim J."/>
        </authorList>
    </citation>
    <scope>NUCLEOTIDE SEQUENCE [LARGE SCALE GENOMIC DNA]</scope>
    <source>
        <strain evidence="2 3">PR3</strain>
    </source>
</reference>
<evidence type="ECO:0000313" key="2">
    <source>
        <dbReference type="EMBL" id="MBD3920594.1"/>
    </source>
</evidence>
<dbReference type="Proteomes" id="UP000609346">
    <property type="component" value="Unassembled WGS sequence"/>
</dbReference>
<proteinExistence type="predicted"/>
<keyword evidence="3" id="KW-1185">Reference proteome</keyword>
<dbReference type="RefSeq" id="WP_191204883.1">
    <property type="nucleotide sequence ID" value="NZ_JACXZA010000004.1"/>
</dbReference>
<feature type="transmembrane region" description="Helical" evidence="1">
    <location>
        <begin position="108"/>
        <end position="132"/>
    </location>
</feature>
<feature type="transmembrane region" description="Helical" evidence="1">
    <location>
        <begin position="175"/>
        <end position="198"/>
    </location>
</feature>
<accession>A0ABR8N1B9</accession>
<keyword evidence="1" id="KW-0472">Membrane</keyword>
<name>A0ABR8N1B9_9BACL</name>
<feature type="transmembrane region" description="Helical" evidence="1">
    <location>
        <begin position="278"/>
        <end position="295"/>
    </location>
</feature>
<protein>
    <submittedName>
        <fullName evidence="2">Uncharacterized protein</fullName>
    </submittedName>
</protein>
<feature type="transmembrane region" description="Helical" evidence="1">
    <location>
        <begin position="307"/>
        <end position="328"/>
    </location>
</feature>
<gene>
    <name evidence="2" type="ORF">H8B09_17655</name>
</gene>
<evidence type="ECO:0000313" key="3">
    <source>
        <dbReference type="Proteomes" id="UP000609346"/>
    </source>
</evidence>
<evidence type="ECO:0000256" key="1">
    <source>
        <dbReference type="SAM" id="Phobius"/>
    </source>
</evidence>
<dbReference type="EMBL" id="JACXZA010000004">
    <property type="protein sequence ID" value="MBD3920594.1"/>
    <property type="molecule type" value="Genomic_DNA"/>
</dbReference>
<organism evidence="2 3">
    <name type="scientific">Paenibacillus terricola</name>
    <dbReference type="NCBI Taxonomy" id="2763503"/>
    <lineage>
        <taxon>Bacteria</taxon>
        <taxon>Bacillati</taxon>
        <taxon>Bacillota</taxon>
        <taxon>Bacilli</taxon>
        <taxon>Bacillales</taxon>
        <taxon>Paenibacillaceae</taxon>
        <taxon>Paenibacillus</taxon>
    </lineage>
</organism>
<feature type="transmembrane region" description="Helical" evidence="1">
    <location>
        <begin position="255"/>
        <end position="272"/>
    </location>
</feature>
<feature type="transmembrane region" description="Helical" evidence="1">
    <location>
        <begin position="71"/>
        <end position="88"/>
    </location>
</feature>
<feature type="transmembrane region" description="Helical" evidence="1">
    <location>
        <begin position="32"/>
        <end position="51"/>
    </location>
</feature>
<sequence length="372" mass="41682">MASSQANSTARQTQAQLHTAANLTSKPFKLALGYHYLTILFGTWLICGVFIDGYAHNHGVVETFFTPWHAILYSGFLVCAIWMSYLVYRTKLIAGLSWRLSIPSGYGLGLTGAAVFLTGGICDMAWHIIYGIEQDVAALLSPSHLMLLVGALMILSSPFRFAWNEDEDAPGWRSFAPPLLSVALTLSVISFFLMYAWMFRYNLASQPVTDWYLTKFYSGHIQQTNEMRGLSYLLLNTMQYMIPLLLLVKRWRLPFGAVTVLFTFVTVLMNALDGFENAISIAFAFAAGLIGDLAYRWLRPDEANRLWAMRIYVLLVPAVLWTLYFGWLKATDGIGWEIEVWTGAIVSAALASLALSLLAFPPRQPERRQEGA</sequence>
<feature type="transmembrane region" description="Helical" evidence="1">
    <location>
        <begin position="230"/>
        <end position="248"/>
    </location>
</feature>